<dbReference type="Proteomes" id="UP000319852">
    <property type="component" value="Chromosome"/>
</dbReference>
<protein>
    <recommendedName>
        <fullName evidence="4">Translational regulator CsrA</fullName>
    </recommendedName>
</protein>
<accession>A0A517MY66</accession>
<dbReference type="GO" id="GO:0045947">
    <property type="term" value="P:negative regulation of translational initiation"/>
    <property type="evidence" value="ECO:0007669"/>
    <property type="project" value="UniProtKB-UniRule"/>
</dbReference>
<keyword evidence="2 4" id="KW-0810">Translation regulation</keyword>
<gene>
    <name evidence="4" type="primary">csrA</name>
    <name evidence="6" type="ORF">HG15A2_31530</name>
</gene>
<dbReference type="SUPFAM" id="SSF117130">
    <property type="entry name" value="CsrA-like"/>
    <property type="match status" value="1"/>
</dbReference>
<dbReference type="OrthoDB" id="289081at2"/>
<evidence type="ECO:0000313" key="6">
    <source>
        <dbReference type="EMBL" id="QDS99822.1"/>
    </source>
</evidence>
<keyword evidence="1 4" id="KW-0963">Cytoplasm</keyword>
<evidence type="ECO:0000256" key="2">
    <source>
        <dbReference type="ARBA" id="ARBA00022845"/>
    </source>
</evidence>
<dbReference type="Gene3D" id="2.60.40.4380">
    <property type="entry name" value="Translational regulator CsrA"/>
    <property type="match status" value="1"/>
</dbReference>
<dbReference type="InterPro" id="IPR003751">
    <property type="entry name" value="CsrA"/>
</dbReference>
<keyword evidence="3 4" id="KW-0694">RNA-binding</keyword>
<dbReference type="EMBL" id="CP036263">
    <property type="protein sequence ID" value="QDS99822.1"/>
    <property type="molecule type" value="Genomic_DNA"/>
</dbReference>
<keyword evidence="4" id="KW-0678">Repressor</keyword>
<evidence type="ECO:0000256" key="3">
    <source>
        <dbReference type="ARBA" id="ARBA00022884"/>
    </source>
</evidence>
<evidence type="ECO:0000313" key="7">
    <source>
        <dbReference type="Proteomes" id="UP000319852"/>
    </source>
</evidence>
<reference evidence="6 7" key="1">
    <citation type="submission" date="2019-02" db="EMBL/GenBank/DDBJ databases">
        <title>Deep-cultivation of Planctomycetes and their phenomic and genomic characterization uncovers novel biology.</title>
        <authorList>
            <person name="Wiegand S."/>
            <person name="Jogler M."/>
            <person name="Boedeker C."/>
            <person name="Pinto D."/>
            <person name="Vollmers J."/>
            <person name="Rivas-Marin E."/>
            <person name="Kohn T."/>
            <person name="Peeters S.H."/>
            <person name="Heuer A."/>
            <person name="Rast P."/>
            <person name="Oberbeckmann S."/>
            <person name="Bunk B."/>
            <person name="Jeske O."/>
            <person name="Meyerdierks A."/>
            <person name="Storesund J.E."/>
            <person name="Kallscheuer N."/>
            <person name="Luecker S."/>
            <person name="Lage O.M."/>
            <person name="Pohl T."/>
            <person name="Merkel B.J."/>
            <person name="Hornburger P."/>
            <person name="Mueller R.-W."/>
            <person name="Bruemmer F."/>
            <person name="Labrenz M."/>
            <person name="Spormann A.M."/>
            <person name="Op den Camp H."/>
            <person name="Overmann J."/>
            <person name="Amann R."/>
            <person name="Jetten M.S.M."/>
            <person name="Mascher T."/>
            <person name="Medema M.H."/>
            <person name="Devos D.P."/>
            <person name="Kaster A.-K."/>
            <person name="Ovreas L."/>
            <person name="Rohde M."/>
            <person name="Galperin M.Y."/>
            <person name="Jogler C."/>
        </authorList>
    </citation>
    <scope>NUCLEOTIDE SEQUENCE [LARGE SCALE GENOMIC DNA]</scope>
    <source>
        <strain evidence="6 7">HG15A2</strain>
    </source>
</reference>
<comment type="similarity">
    <text evidence="4">Belongs to the CsrA/RsmA family.</text>
</comment>
<evidence type="ECO:0000256" key="5">
    <source>
        <dbReference type="SAM" id="MobiDB-lite"/>
    </source>
</evidence>
<dbReference type="AlphaFoldDB" id="A0A517MY66"/>
<keyword evidence="7" id="KW-1185">Reference proteome</keyword>
<dbReference type="RefSeq" id="WP_145060986.1">
    <property type="nucleotide sequence ID" value="NZ_CP036263.1"/>
</dbReference>
<proteinExistence type="inferred from homology"/>
<dbReference type="GO" id="GO:0006109">
    <property type="term" value="P:regulation of carbohydrate metabolic process"/>
    <property type="evidence" value="ECO:0007669"/>
    <property type="project" value="InterPro"/>
</dbReference>
<comment type="function">
    <text evidence="4">A translational regulator that binds mRNA to regulate translation initiation and/or mRNA stability. Usually binds in the 5'-UTR at or near the Shine-Dalgarno sequence preventing ribosome-binding, thus repressing translation. Its main target seems to be the major flagellin gene, while its function is anatagonized by FliW.</text>
</comment>
<dbReference type="KEGG" id="amob:HG15A2_31530"/>
<dbReference type="InterPro" id="IPR036107">
    <property type="entry name" value="CsrA_sf"/>
</dbReference>
<name>A0A517MY66_9BACT</name>
<comment type="subcellular location">
    <subcellularLocation>
        <location evidence="4">Cytoplasm</location>
    </subcellularLocation>
</comment>
<keyword evidence="4" id="KW-1005">Bacterial flagellum biogenesis</keyword>
<sequence length="115" mass="12342">MLVLSRKSGEKIHIGDDIVVEIKRVTGTRVTIAIQAPRDLRILRGELLEAANEFVFETGTTGPEQPEASAVAADETENEPQLVKPQIPMSIPTDEAFLNASQRLTGVDFGGSALG</sequence>
<dbReference type="Pfam" id="PF02599">
    <property type="entry name" value="CsrA"/>
    <property type="match status" value="1"/>
</dbReference>
<evidence type="ECO:0000256" key="1">
    <source>
        <dbReference type="ARBA" id="ARBA00022490"/>
    </source>
</evidence>
<dbReference type="GO" id="GO:0005829">
    <property type="term" value="C:cytosol"/>
    <property type="evidence" value="ECO:0007669"/>
    <property type="project" value="TreeGrafter"/>
</dbReference>
<dbReference type="PANTHER" id="PTHR34984:SF1">
    <property type="entry name" value="CARBON STORAGE REGULATOR"/>
    <property type="match status" value="1"/>
</dbReference>
<dbReference type="HAMAP" id="MF_00167">
    <property type="entry name" value="CsrA"/>
    <property type="match status" value="1"/>
</dbReference>
<dbReference type="GO" id="GO:0044781">
    <property type="term" value="P:bacterial-type flagellum organization"/>
    <property type="evidence" value="ECO:0007669"/>
    <property type="project" value="UniProtKB-KW"/>
</dbReference>
<dbReference type="GO" id="GO:0048027">
    <property type="term" value="F:mRNA 5'-UTR binding"/>
    <property type="evidence" value="ECO:0007669"/>
    <property type="project" value="UniProtKB-UniRule"/>
</dbReference>
<dbReference type="GO" id="GO:1902208">
    <property type="term" value="P:regulation of bacterial-type flagellum assembly"/>
    <property type="evidence" value="ECO:0007669"/>
    <property type="project" value="UniProtKB-UniRule"/>
</dbReference>
<dbReference type="GO" id="GO:0006402">
    <property type="term" value="P:mRNA catabolic process"/>
    <property type="evidence" value="ECO:0007669"/>
    <property type="project" value="InterPro"/>
</dbReference>
<evidence type="ECO:0000256" key="4">
    <source>
        <dbReference type="HAMAP-Rule" id="MF_00167"/>
    </source>
</evidence>
<comment type="subunit">
    <text evidence="4">Homodimer; the beta-strands of each monomer intercalate to form a hydrophobic core, while the alpha-helices form wings that extend away from the core.</text>
</comment>
<dbReference type="PANTHER" id="PTHR34984">
    <property type="entry name" value="CARBON STORAGE REGULATOR"/>
    <property type="match status" value="1"/>
</dbReference>
<organism evidence="6 7">
    <name type="scientific">Adhaeretor mobilis</name>
    <dbReference type="NCBI Taxonomy" id="1930276"/>
    <lineage>
        <taxon>Bacteria</taxon>
        <taxon>Pseudomonadati</taxon>
        <taxon>Planctomycetota</taxon>
        <taxon>Planctomycetia</taxon>
        <taxon>Pirellulales</taxon>
        <taxon>Lacipirellulaceae</taxon>
        <taxon>Adhaeretor</taxon>
    </lineage>
</organism>
<feature type="region of interest" description="Disordered" evidence="5">
    <location>
        <begin position="58"/>
        <end position="81"/>
    </location>
</feature>